<protein>
    <submittedName>
        <fullName evidence="3">CHASE2 domain-containing protein</fullName>
    </submittedName>
</protein>
<comment type="caution">
    <text evidence="3">The sequence shown here is derived from an EMBL/GenBank/DDBJ whole genome shotgun (WGS) entry which is preliminary data.</text>
</comment>
<keyword evidence="1" id="KW-1133">Transmembrane helix</keyword>
<evidence type="ECO:0000313" key="4">
    <source>
        <dbReference type="Proteomes" id="UP000567293"/>
    </source>
</evidence>
<dbReference type="Pfam" id="PF05226">
    <property type="entry name" value="CHASE2"/>
    <property type="match status" value="1"/>
</dbReference>
<organism evidence="3 4">
    <name type="scientific">Candidatus Acidiferrum panamense</name>
    <dbReference type="NCBI Taxonomy" id="2741543"/>
    <lineage>
        <taxon>Bacteria</taxon>
        <taxon>Pseudomonadati</taxon>
        <taxon>Acidobacteriota</taxon>
        <taxon>Terriglobia</taxon>
        <taxon>Candidatus Acidiferrales</taxon>
        <taxon>Candidatus Acidiferrum</taxon>
    </lineage>
</organism>
<dbReference type="Proteomes" id="UP000567293">
    <property type="component" value="Unassembled WGS sequence"/>
</dbReference>
<feature type="domain" description="CHASE2" evidence="2">
    <location>
        <begin position="39"/>
        <end position="315"/>
    </location>
</feature>
<dbReference type="InterPro" id="IPR007890">
    <property type="entry name" value="CHASE2"/>
</dbReference>
<feature type="transmembrane region" description="Helical" evidence="1">
    <location>
        <begin position="20"/>
        <end position="39"/>
    </location>
</feature>
<dbReference type="EMBL" id="JACDQQ010000028">
    <property type="protein sequence ID" value="MBA0083406.1"/>
    <property type="molecule type" value="Genomic_DNA"/>
</dbReference>
<accession>A0A7V8NLB7</accession>
<evidence type="ECO:0000256" key="1">
    <source>
        <dbReference type="SAM" id="Phobius"/>
    </source>
</evidence>
<feature type="non-terminal residue" evidence="3">
    <location>
        <position position="316"/>
    </location>
</feature>
<keyword evidence="1" id="KW-0472">Membrane</keyword>
<evidence type="ECO:0000313" key="3">
    <source>
        <dbReference type="EMBL" id="MBA0083406.1"/>
    </source>
</evidence>
<dbReference type="AlphaFoldDB" id="A0A7V8NLB7"/>
<keyword evidence="1" id="KW-0812">Transmembrane</keyword>
<dbReference type="SMART" id="SM01080">
    <property type="entry name" value="CHASE2"/>
    <property type="match status" value="1"/>
</dbReference>
<reference evidence="3" key="1">
    <citation type="submission" date="2020-06" db="EMBL/GenBank/DDBJ databases">
        <title>Legume-microbial interactions unlock mineral nutrients during tropical forest succession.</title>
        <authorList>
            <person name="Epihov D.Z."/>
        </authorList>
    </citation>
    <scope>NUCLEOTIDE SEQUENCE [LARGE SCALE GENOMIC DNA]</scope>
    <source>
        <strain evidence="3">Pan2503</strain>
    </source>
</reference>
<evidence type="ECO:0000259" key="2">
    <source>
        <dbReference type="SMART" id="SM01080"/>
    </source>
</evidence>
<sequence>MKVFGELHPAKNHTQAKRWLLLNAIVLTVVGLSGMSYPVEELSRRIGDLNFRLRGTPATSRDVALVLIDDRSLNRYGRWPWKRSMLARVVRAAAAERPKALGLDILLLETEDEKDDREFAESLRVAGNAVLVSKISNSPGGKLWVEPLPLFSHSAVAIGHAQAVLGPDSICRSVPVQELTIEGARWAFALEVARIALGTPLEDEGQYLRLGEIRIPVVGETSRVRVTGVESESPRFLTINYRGQLEAGETPAPFLAFSVIDLLEGRTHGQLKGRAVLVGFGSTEIGDRVPTPVSGRMPMPGVEIHANLADTILAGR</sequence>
<name>A0A7V8NLB7_9BACT</name>
<keyword evidence="4" id="KW-1185">Reference proteome</keyword>
<gene>
    <name evidence="3" type="ORF">HRJ53_00260</name>
</gene>
<proteinExistence type="predicted"/>